<reference evidence="6 7" key="1">
    <citation type="submission" date="2019-03" db="EMBL/GenBank/DDBJ databases">
        <title>Genomic Encyclopedia of Type Strains, Phase IV (KMG-IV): sequencing the most valuable type-strain genomes for metagenomic binning, comparative biology and taxonomic classification.</title>
        <authorList>
            <person name="Goeker M."/>
        </authorList>
    </citation>
    <scope>NUCLEOTIDE SEQUENCE [LARGE SCALE GENOMIC DNA]</scope>
    <source>
        <strain evidence="6 7">DSM 7445</strain>
    </source>
</reference>
<dbReference type="Pfam" id="PF00263">
    <property type="entry name" value="Secretin"/>
    <property type="match status" value="1"/>
</dbReference>
<evidence type="ECO:0000256" key="4">
    <source>
        <dbReference type="SAM" id="MobiDB-lite"/>
    </source>
</evidence>
<keyword evidence="3" id="KW-0998">Cell outer membrane</keyword>
<evidence type="ECO:0000256" key="1">
    <source>
        <dbReference type="ARBA" id="ARBA00022448"/>
    </source>
</evidence>
<dbReference type="SMART" id="SM00965">
    <property type="entry name" value="STN"/>
    <property type="match status" value="1"/>
</dbReference>
<dbReference type="InterPro" id="IPR011662">
    <property type="entry name" value="Secretin/TonB_short_N"/>
</dbReference>
<dbReference type="PANTHER" id="PTHR30332">
    <property type="entry name" value="PROBABLE GENERAL SECRETION PATHWAY PROTEIN D"/>
    <property type="match status" value="1"/>
</dbReference>
<dbReference type="InterPro" id="IPR004846">
    <property type="entry name" value="T2SS/T3SS_dom"/>
</dbReference>
<name>A0A4R3I1K4_PAULE</name>
<dbReference type="PANTHER" id="PTHR30332:SF17">
    <property type="entry name" value="TYPE IV PILIATION SYSTEM PROTEIN DR_0774-RELATED"/>
    <property type="match status" value="1"/>
</dbReference>
<dbReference type="PROSITE" id="PS51257">
    <property type="entry name" value="PROKAR_LIPOPROTEIN"/>
    <property type="match status" value="1"/>
</dbReference>
<dbReference type="PRINTS" id="PR00811">
    <property type="entry name" value="BCTERIALGSPD"/>
</dbReference>
<gene>
    <name evidence="6" type="ORF">EDC30_10134</name>
</gene>
<dbReference type="Pfam" id="PF07655">
    <property type="entry name" value="Secretin_N_2"/>
    <property type="match status" value="1"/>
</dbReference>
<dbReference type="Proteomes" id="UP000295382">
    <property type="component" value="Unassembled WGS sequence"/>
</dbReference>
<accession>A0A4R3I1K4</accession>
<feature type="domain" description="Secretin/TonB short N-terminal" evidence="5">
    <location>
        <begin position="95"/>
        <end position="143"/>
    </location>
</feature>
<evidence type="ECO:0000313" key="6">
    <source>
        <dbReference type="EMBL" id="TCS39084.1"/>
    </source>
</evidence>
<dbReference type="OrthoDB" id="9775455at2"/>
<dbReference type="EMBL" id="SLZQ01000001">
    <property type="protein sequence ID" value="TCS39084.1"/>
    <property type="molecule type" value="Genomic_DNA"/>
</dbReference>
<dbReference type="Pfam" id="PF07660">
    <property type="entry name" value="STN"/>
    <property type="match status" value="1"/>
</dbReference>
<evidence type="ECO:0000259" key="5">
    <source>
        <dbReference type="SMART" id="SM00965"/>
    </source>
</evidence>
<dbReference type="InterPro" id="IPR011514">
    <property type="entry name" value="Secretin_N_2"/>
</dbReference>
<evidence type="ECO:0000256" key="3">
    <source>
        <dbReference type="ARBA" id="ARBA00023237"/>
    </source>
</evidence>
<evidence type="ECO:0000256" key="2">
    <source>
        <dbReference type="ARBA" id="ARBA00023136"/>
    </source>
</evidence>
<protein>
    <submittedName>
        <fullName evidence="6">MSHA biogenesis protein MshL</fullName>
    </submittedName>
</protein>
<proteinExistence type="predicted"/>
<keyword evidence="7" id="KW-1185">Reference proteome</keyword>
<dbReference type="Gene3D" id="3.55.50.30">
    <property type="match status" value="1"/>
</dbReference>
<keyword evidence="2" id="KW-0472">Membrane</keyword>
<dbReference type="NCBIfam" id="TIGR02519">
    <property type="entry name" value="pilus_MshL"/>
    <property type="match status" value="1"/>
</dbReference>
<evidence type="ECO:0000313" key="7">
    <source>
        <dbReference type="Proteomes" id="UP000295382"/>
    </source>
</evidence>
<keyword evidence="1" id="KW-0813">Transport</keyword>
<dbReference type="InterPro" id="IPR050810">
    <property type="entry name" value="Bact_Secretion_Sys_Channel"/>
</dbReference>
<organism evidence="6 7">
    <name type="scientific">Paucimonas lemoignei</name>
    <name type="common">Pseudomonas lemoignei</name>
    <dbReference type="NCBI Taxonomy" id="29443"/>
    <lineage>
        <taxon>Bacteria</taxon>
        <taxon>Pseudomonadati</taxon>
        <taxon>Pseudomonadota</taxon>
        <taxon>Betaproteobacteria</taxon>
        <taxon>Burkholderiales</taxon>
        <taxon>Burkholderiaceae</taxon>
        <taxon>Paucimonas</taxon>
    </lineage>
</organism>
<sequence>MHKIILSAMVVGLAGCSSVATKRDTYDAINAEITKAASESKARPADRDAVSAALLPPLNIEMPKPKQPLEERFSLAFNSVPAQQFFMAIVTGTRYSMLVHPDVSGVISANLKDVTVFEALDAIREQYGYDYKVEGSRIYVKPQGMQTRVFQVNYLSASRKGSSEIRVSSGSVSDTSSTGNTTNTGTTTTSTPGTNIRSLESSRISTSSSNDFWGDLKASLDAIVGNGKDGRSVVISPQSGVVVVRGTWNELRDVDAYLKATHLSVGRQVILEAKILEVQLNDGYQTGINWAVFRGGNHSNRLSSGIITPGSVLQPSGMIGSAKLGANGAGVDLIAAADPTALPGGLFGLAFQTSNFAALLSFLETQGSVHVLSSPRIATLNNQKAVLKVGRDEFFVTNVSTTTTTGTSTTTSPTVTVQPFFSGVALDVTPQIDDSGNIMLHIHPSVSDVTTVDKPINLGSAGTFTLPLASSSVSETDSIVRGRDGQIVAIGGLMRQAATNDRSQMPGVGSVPVLGTLFGNTNRVSQKRELVILLKPTVVESNEAWTQDVLESQRRIQSLEPRNPLERRNPLE</sequence>
<comment type="caution">
    <text evidence="6">The sequence shown here is derived from an EMBL/GenBank/DDBJ whole genome shotgun (WGS) entry which is preliminary data.</text>
</comment>
<dbReference type="AlphaFoldDB" id="A0A4R3I1K4"/>
<dbReference type="InterPro" id="IPR001775">
    <property type="entry name" value="GspD/PilQ"/>
</dbReference>
<feature type="region of interest" description="Disordered" evidence="4">
    <location>
        <begin position="165"/>
        <end position="208"/>
    </location>
</feature>
<dbReference type="GO" id="GO:0015627">
    <property type="term" value="C:type II protein secretion system complex"/>
    <property type="evidence" value="ECO:0007669"/>
    <property type="project" value="TreeGrafter"/>
</dbReference>
<dbReference type="GO" id="GO:0009306">
    <property type="term" value="P:protein secretion"/>
    <property type="evidence" value="ECO:0007669"/>
    <property type="project" value="InterPro"/>
</dbReference>
<dbReference type="GO" id="GO:0009297">
    <property type="term" value="P:pilus assembly"/>
    <property type="evidence" value="ECO:0007669"/>
    <property type="project" value="InterPro"/>
</dbReference>
<dbReference type="RefSeq" id="WP_132256195.1">
    <property type="nucleotide sequence ID" value="NZ_SLZQ01000001.1"/>
</dbReference>
<dbReference type="GO" id="GO:0019867">
    <property type="term" value="C:outer membrane"/>
    <property type="evidence" value="ECO:0007669"/>
    <property type="project" value="InterPro"/>
</dbReference>
<dbReference type="InterPro" id="IPR013358">
    <property type="entry name" value="Pilus_biogenesis_MshL"/>
</dbReference>